<name>A0AAV1I6T6_9CHLO</name>
<proteinExistence type="predicted"/>
<feature type="compositionally biased region" description="Polar residues" evidence="3">
    <location>
        <begin position="20"/>
        <end position="31"/>
    </location>
</feature>
<accession>A0AAV1I6T6</accession>
<dbReference type="GO" id="GO:0046872">
    <property type="term" value="F:metal ion binding"/>
    <property type="evidence" value="ECO:0007669"/>
    <property type="project" value="UniProtKB-KW"/>
</dbReference>
<evidence type="ECO:0000313" key="6">
    <source>
        <dbReference type="Proteomes" id="UP001314263"/>
    </source>
</evidence>
<dbReference type="PANTHER" id="PTHR11347">
    <property type="entry name" value="CYCLIC NUCLEOTIDE PHOSPHODIESTERASE"/>
    <property type="match status" value="1"/>
</dbReference>
<feature type="region of interest" description="Disordered" evidence="3">
    <location>
        <begin position="545"/>
        <end position="574"/>
    </location>
</feature>
<dbReference type="PROSITE" id="PS51845">
    <property type="entry name" value="PDEASE_I_2"/>
    <property type="match status" value="1"/>
</dbReference>
<dbReference type="InterPro" id="IPR036971">
    <property type="entry name" value="PDEase_catalytic_dom_sf"/>
</dbReference>
<dbReference type="InterPro" id="IPR002073">
    <property type="entry name" value="PDEase_catalytic_dom"/>
</dbReference>
<keyword evidence="1" id="KW-0479">Metal-binding</keyword>
<feature type="region of interest" description="Disordered" evidence="3">
    <location>
        <begin position="811"/>
        <end position="830"/>
    </location>
</feature>
<evidence type="ECO:0000256" key="1">
    <source>
        <dbReference type="ARBA" id="ARBA00022723"/>
    </source>
</evidence>
<sequence length="1011" mass="110888">MTGPSKIFPEPVEGAGNDSPRISTQQRPHSTSDGDEESLIPTIVDRKRPSAVRINLNGDVPSVPIPLAKRKPSLKQPAGGQRVSLYVPEKRAPAIERSGSSTFWSFLNQQKSQASISAGSTAGSHRFSQFAIWFFGKQKAKARRRAVAGCLDSRAWQCLQAVSLLFVLFGPDIVALKSAPDSINPIIDALLLASMGLFGLDLFLSVLCRHKLMWLEVGMNVVTTALIALDLSWIQDIIRQSESTGYSSLTRALVLASQAGRMTRLLRVMNLVGVFRFAWRGAQRLVGHRRTGDSWGADSTAIGKQLGELNTLQIALLIMLTVTLVPILQYQAPADYAPPQAVVSVFSAMAGQSRAAIDPSVQQIFSYYQQRAGMNVGRIVYIKVGSEVWDGTLLYGGFTARSDDKQTVTTPDGQVEMGLNIAPRNHREAALSIGLALFVILELTVFIGVLNNTAMDLLVKPVAAILHVIRTQAGKVMAALDKDDRWDDNELGMMEAVVTKMSRIIAHVGIGEKGKHVVQQLQMGQEADEETQNWLDNMMSNRVVSRGGSATRPDLSLSPSGPKTPKPKPGDRAMRKTLILRAGTSDAMGDNSTGEDLLPDQEPEVKLRRSIAQLDYEILDSWDFDVFYYMPEQLVAYVALMFMSLGLTSQDEAPVEEISHVTGGLRLLQALAAAEAASAEARPGPEAKVDLDVLWIFIGKVRAHYRTIHQVGLNNAFLINTRHEFARVYNDNSVLENRHVSLLYTLLANEPHADIFSDLADAKWKDMRKLIINCIIHTDMVHHFPMVSKLEVFQELNAAAISGSIRAADSSLASPAGPGPEAGGAQQAPEVWKTPEDRQFLLALLLHCADISNAVKPFSIAEKWSKRVLDEFFQQGDLEAAQGLPVSPLMDRSTTSLAISQINFIEFVVAPLFLQVGMVFPELRATVQYLYENRRQWNEMYLADIDTDTFKTPAEKGAEREKAMARLKAFQDKYAALFNVSSGSQLVSSSGASLTAAAVSRSPISTYFRAT</sequence>
<evidence type="ECO:0000256" key="3">
    <source>
        <dbReference type="SAM" id="MobiDB-lite"/>
    </source>
</evidence>
<feature type="region of interest" description="Disordered" evidence="3">
    <location>
        <begin position="1"/>
        <end position="44"/>
    </location>
</feature>
<dbReference type="Proteomes" id="UP001314263">
    <property type="component" value="Unassembled WGS sequence"/>
</dbReference>
<evidence type="ECO:0000313" key="5">
    <source>
        <dbReference type="EMBL" id="CAK0780107.1"/>
    </source>
</evidence>
<gene>
    <name evidence="5" type="ORF">CVIRNUC_004938</name>
</gene>
<feature type="domain" description="PDEase" evidence="4">
    <location>
        <begin position="712"/>
        <end position="944"/>
    </location>
</feature>
<dbReference type="AlphaFoldDB" id="A0AAV1I6T6"/>
<organism evidence="5 6">
    <name type="scientific">Coccomyxa viridis</name>
    <dbReference type="NCBI Taxonomy" id="1274662"/>
    <lineage>
        <taxon>Eukaryota</taxon>
        <taxon>Viridiplantae</taxon>
        <taxon>Chlorophyta</taxon>
        <taxon>core chlorophytes</taxon>
        <taxon>Trebouxiophyceae</taxon>
        <taxon>Trebouxiophyceae incertae sedis</taxon>
        <taxon>Coccomyxaceae</taxon>
        <taxon>Coccomyxa</taxon>
    </lineage>
</organism>
<evidence type="ECO:0000259" key="4">
    <source>
        <dbReference type="PROSITE" id="PS51845"/>
    </source>
</evidence>
<dbReference type="Pfam" id="PF00233">
    <property type="entry name" value="PDEase_I"/>
    <property type="match status" value="1"/>
</dbReference>
<comment type="caution">
    <text evidence="5">The sequence shown here is derived from an EMBL/GenBank/DDBJ whole genome shotgun (WGS) entry which is preliminary data.</text>
</comment>
<reference evidence="5 6" key="1">
    <citation type="submission" date="2023-10" db="EMBL/GenBank/DDBJ databases">
        <authorList>
            <person name="Maclean D."/>
            <person name="Macfadyen A."/>
        </authorList>
    </citation>
    <scope>NUCLEOTIDE SEQUENCE [LARGE SCALE GENOMIC DNA]</scope>
</reference>
<dbReference type="SUPFAM" id="SSF109604">
    <property type="entry name" value="HD-domain/PDEase-like"/>
    <property type="match status" value="1"/>
</dbReference>
<dbReference type="GO" id="GO:0007165">
    <property type="term" value="P:signal transduction"/>
    <property type="evidence" value="ECO:0007669"/>
    <property type="project" value="InterPro"/>
</dbReference>
<dbReference type="EMBL" id="CAUYUE010000006">
    <property type="protein sequence ID" value="CAK0780107.1"/>
    <property type="molecule type" value="Genomic_DNA"/>
</dbReference>
<protein>
    <recommendedName>
        <fullName evidence="4">PDEase domain-containing protein</fullName>
    </recommendedName>
</protein>
<keyword evidence="6" id="KW-1185">Reference proteome</keyword>
<evidence type="ECO:0000256" key="2">
    <source>
        <dbReference type="ARBA" id="ARBA00022801"/>
    </source>
</evidence>
<dbReference type="GO" id="GO:0004114">
    <property type="term" value="F:3',5'-cyclic-nucleotide phosphodiesterase activity"/>
    <property type="evidence" value="ECO:0007669"/>
    <property type="project" value="InterPro"/>
</dbReference>
<keyword evidence="2" id="KW-0378">Hydrolase</keyword>
<dbReference type="Gene3D" id="1.10.1300.10">
    <property type="entry name" value="3'5'-cyclic nucleotide phosphodiesterase, catalytic domain"/>
    <property type="match status" value="1"/>
</dbReference>